<gene>
    <name evidence="3" type="ORF">GTK09_23040</name>
</gene>
<dbReference type="RefSeq" id="WP_163465756.1">
    <property type="nucleotide sequence ID" value="NZ_JAAAMG010000026.1"/>
</dbReference>
<dbReference type="PANTHER" id="PTHR15108">
    <property type="entry name" value="N-ACYLGLUCOSAMINE-2-EPIMERASE"/>
    <property type="match status" value="1"/>
</dbReference>
<dbReference type="AlphaFoldDB" id="A0A6N9T7Q1"/>
<dbReference type="GO" id="GO:0005975">
    <property type="term" value="P:carbohydrate metabolic process"/>
    <property type="evidence" value="ECO:0007669"/>
    <property type="project" value="InterPro"/>
</dbReference>
<keyword evidence="4" id="KW-1185">Reference proteome</keyword>
<sequence length="418" mass="45729">MAEAEERMATMDMPAHRRWLEAEGQRLLDFSKASCLPTGGFCGLDMAGARPEGATADTIITARMTYSYALAAMQGLPGSGPLVDHGLAALSGLLRDAAHGGWFEQDPGSSSGGGRKKAYVHAFVALAASAASILGRPGARELLADVLTVIETRFWAEAEGAMRESFAADFGDEEDYRGANANMHSLEAFMAASDATGDTVWLDRSLQIAERFVNRLARENRFAIPEHFSGDWTILKDFHADQPDHPFRPYGTTPGHSLEWSHLCLKLEAGLTRAGRPAPAWLAECAAALFAGAVRDGWNRDGKFGLVYTVGWDGSVSVPNTAHWTLAEGITAAALLHRRTGEADYATWYRRFWDYVDLALIDRRQGSWWNEVDADNRPSERIYEGKPDLYHAYQPTLTPRLPITASIPGALSRGELQD</sequence>
<evidence type="ECO:0000313" key="3">
    <source>
        <dbReference type="EMBL" id="NDW07300.1"/>
    </source>
</evidence>
<evidence type="ECO:0000256" key="1">
    <source>
        <dbReference type="ARBA" id="ARBA00008558"/>
    </source>
</evidence>
<dbReference type="Pfam" id="PF07221">
    <property type="entry name" value="GlcNAc_2-epim"/>
    <property type="match status" value="1"/>
</dbReference>
<dbReference type="InterPro" id="IPR010819">
    <property type="entry name" value="AGE/CE"/>
</dbReference>
<reference evidence="3 4" key="1">
    <citation type="submission" date="2020-01" db="EMBL/GenBank/DDBJ databases">
        <title>Jiella pacifica sp. nov.</title>
        <authorList>
            <person name="Xue Z."/>
            <person name="Zhu S."/>
            <person name="Chen J."/>
            <person name="Yang J."/>
        </authorList>
    </citation>
    <scope>NUCLEOTIDE SEQUENCE [LARGE SCALE GENOMIC DNA]</scope>
    <source>
        <strain evidence="3 4">40Bstr34</strain>
    </source>
</reference>
<dbReference type="SUPFAM" id="SSF48208">
    <property type="entry name" value="Six-hairpin glycosidases"/>
    <property type="match status" value="1"/>
</dbReference>
<proteinExistence type="inferred from homology"/>
<name>A0A6N9T7Q1_9HYPH</name>
<dbReference type="InterPro" id="IPR012341">
    <property type="entry name" value="6hp_glycosidase-like_sf"/>
</dbReference>
<dbReference type="EMBL" id="JAAAMG010000026">
    <property type="protein sequence ID" value="NDW07300.1"/>
    <property type="molecule type" value="Genomic_DNA"/>
</dbReference>
<evidence type="ECO:0000256" key="2">
    <source>
        <dbReference type="ARBA" id="ARBA00023235"/>
    </source>
</evidence>
<keyword evidence="2 3" id="KW-0413">Isomerase</keyword>
<evidence type="ECO:0000313" key="4">
    <source>
        <dbReference type="Proteomes" id="UP000469011"/>
    </source>
</evidence>
<comment type="similarity">
    <text evidence="1">Belongs to the N-acylglucosamine 2-epimerase family.</text>
</comment>
<protein>
    <submittedName>
        <fullName evidence="3">Sugar isomerase</fullName>
    </submittedName>
</protein>
<accession>A0A6N9T7Q1</accession>
<dbReference type="Proteomes" id="UP000469011">
    <property type="component" value="Unassembled WGS sequence"/>
</dbReference>
<dbReference type="Gene3D" id="1.50.10.10">
    <property type="match status" value="1"/>
</dbReference>
<comment type="caution">
    <text evidence="3">The sequence shown here is derived from an EMBL/GenBank/DDBJ whole genome shotgun (WGS) entry which is preliminary data.</text>
</comment>
<dbReference type="InterPro" id="IPR008928">
    <property type="entry name" value="6-hairpin_glycosidase_sf"/>
</dbReference>
<dbReference type="GO" id="GO:0016853">
    <property type="term" value="F:isomerase activity"/>
    <property type="evidence" value="ECO:0007669"/>
    <property type="project" value="UniProtKB-KW"/>
</dbReference>
<organism evidence="3 4">
    <name type="scientific">Jiella pacifica</name>
    <dbReference type="NCBI Taxonomy" id="2696469"/>
    <lineage>
        <taxon>Bacteria</taxon>
        <taxon>Pseudomonadati</taxon>
        <taxon>Pseudomonadota</taxon>
        <taxon>Alphaproteobacteria</taxon>
        <taxon>Hyphomicrobiales</taxon>
        <taxon>Aurantimonadaceae</taxon>
        <taxon>Jiella</taxon>
    </lineage>
</organism>